<dbReference type="FunFam" id="3.20.20.80:FF:000027">
    <property type="entry name" value="Alpha-L-fucosidase"/>
    <property type="match status" value="1"/>
</dbReference>
<dbReference type="InterPro" id="IPR000933">
    <property type="entry name" value="Glyco_hydro_29"/>
</dbReference>
<keyword evidence="4 11" id="KW-0732">Signal</keyword>
<dbReference type="Pfam" id="PF16757">
    <property type="entry name" value="Fucosidase_C"/>
    <property type="match status" value="1"/>
</dbReference>
<dbReference type="GO" id="GO:0006004">
    <property type="term" value="P:fucose metabolic process"/>
    <property type="evidence" value="ECO:0007669"/>
    <property type="project" value="InterPro"/>
</dbReference>
<evidence type="ECO:0000256" key="4">
    <source>
        <dbReference type="ARBA" id="ARBA00022729"/>
    </source>
</evidence>
<evidence type="ECO:0000256" key="2">
    <source>
        <dbReference type="ARBA" id="ARBA00007951"/>
    </source>
</evidence>
<evidence type="ECO:0000259" key="12">
    <source>
        <dbReference type="Pfam" id="PF01120"/>
    </source>
</evidence>
<dbReference type="RefSeq" id="XP_073970021.1">
    <property type="nucleotide sequence ID" value="XM_074113920.1"/>
</dbReference>
<evidence type="ECO:0000256" key="9">
    <source>
        <dbReference type="ARBA" id="ARBA00081661"/>
    </source>
</evidence>
<evidence type="ECO:0000313" key="14">
    <source>
        <dbReference type="EMBL" id="JAA75884.1"/>
    </source>
</evidence>
<keyword evidence="16" id="KW-1185">Reference proteome</keyword>
<evidence type="ECO:0000256" key="5">
    <source>
        <dbReference type="ARBA" id="ARBA00022801"/>
    </source>
</evidence>
<dbReference type="RefSeq" id="XP_073970032.1">
    <property type="nucleotide sequence ID" value="XM_074113931.1"/>
</dbReference>
<dbReference type="InterPro" id="IPR057739">
    <property type="entry name" value="Glyco_hydro_29_N"/>
</dbReference>
<feature type="domain" description="Alpha-L-fucosidase C-terminal" evidence="13">
    <location>
        <begin position="380"/>
        <end position="466"/>
    </location>
</feature>
<feature type="chain" id="PRO_5014108783" description="Putative alpha-L-fucosidase" evidence="11">
    <location>
        <begin position="16"/>
        <end position="471"/>
    </location>
</feature>
<dbReference type="eggNOG" id="KOG3340">
    <property type="taxonomic scope" value="Eukaryota"/>
</dbReference>
<dbReference type="Proteomes" id="UP000015103">
    <property type="component" value="Unassembled WGS sequence"/>
</dbReference>
<dbReference type="GeneID" id="141446912"/>
<keyword evidence="7 10" id="KW-0326">Glycosidase</keyword>
<dbReference type="AlphaFoldDB" id="R4G3J4"/>
<dbReference type="InterPro" id="IPR016286">
    <property type="entry name" value="FUC_metazoa-typ"/>
</dbReference>
<dbReference type="GO" id="GO:0005764">
    <property type="term" value="C:lysosome"/>
    <property type="evidence" value="ECO:0007669"/>
    <property type="project" value="TreeGrafter"/>
</dbReference>
<dbReference type="RefSeq" id="XP_073970010.1">
    <property type="nucleotide sequence ID" value="XM_074113909.1"/>
</dbReference>
<comment type="function">
    <text evidence="1">Alpha-L-fucosidase is responsible for hydrolyzing the alpha-1,6-linked fucose joined to the reducing-end N-acetylglucosamine of the carbohydrate moieties of glycoproteins.</text>
</comment>
<dbReference type="PANTHER" id="PTHR10030">
    <property type="entry name" value="ALPHA-L-FUCOSIDASE"/>
    <property type="match status" value="1"/>
</dbReference>
<evidence type="ECO:0000256" key="8">
    <source>
        <dbReference type="ARBA" id="ARBA00074133"/>
    </source>
</evidence>
<evidence type="ECO:0000256" key="6">
    <source>
        <dbReference type="ARBA" id="ARBA00023180"/>
    </source>
</evidence>
<dbReference type="EnsemblMetazoa" id="RPRC007504-RA">
    <property type="protein sequence ID" value="RPRC007504-PA"/>
    <property type="gene ID" value="RPRC007504"/>
</dbReference>
<reference evidence="15" key="3">
    <citation type="submission" date="2015-05" db="UniProtKB">
        <authorList>
            <consortium name="EnsemblMetazoa"/>
        </authorList>
    </citation>
    <scope>IDENTIFICATION</scope>
</reference>
<dbReference type="VEuPathDB" id="VectorBase:RPRC007504"/>
<evidence type="ECO:0000256" key="11">
    <source>
        <dbReference type="SAM" id="SignalP"/>
    </source>
</evidence>
<dbReference type="SMART" id="SM00812">
    <property type="entry name" value="Alpha_L_fucos"/>
    <property type="match status" value="1"/>
</dbReference>
<dbReference type="GO" id="GO:0004560">
    <property type="term" value="F:alpha-L-fucosidase activity"/>
    <property type="evidence" value="ECO:0007669"/>
    <property type="project" value="UniProtKB-EC"/>
</dbReference>
<dbReference type="InterPro" id="IPR031919">
    <property type="entry name" value="Fucosidase_C"/>
</dbReference>
<protein>
    <recommendedName>
        <fullName evidence="8">Putative alpha-L-fucosidase</fullName>
        <ecNumber evidence="3">3.2.1.51</ecNumber>
    </recommendedName>
    <alternativeName>
        <fullName evidence="9">Alpha-L-fucoside fucohydrolase</fullName>
    </alternativeName>
</protein>
<dbReference type="GO" id="GO:0016139">
    <property type="term" value="P:glycoside catabolic process"/>
    <property type="evidence" value="ECO:0007669"/>
    <property type="project" value="TreeGrafter"/>
</dbReference>
<feature type="signal peptide" evidence="11">
    <location>
        <begin position="1"/>
        <end position="15"/>
    </location>
</feature>
<evidence type="ECO:0000256" key="10">
    <source>
        <dbReference type="PIRNR" id="PIRNR001092"/>
    </source>
</evidence>
<dbReference type="PANTHER" id="PTHR10030:SF37">
    <property type="entry name" value="ALPHA-L-FUCOSIDASE-RELATED"/>
    <property type="match status" value="1"/>
</dbReference>
<reference evidence="14" key="1">
    <citation type="submission" date="2013-04" db="EMBL/GenBank/DDBJ databases">
        <title>An insight into the transcriptome of the digestive tract of the blood sucking bug, Rhodnius prolixus.</title>
        <authorList>
            <person name="Ribeiro J.M.C."/>
            <person name="Genta F.A."/>
            <person name="Sorgine M.H.F."/>
            <person name="Paiva-Silva G.O."/>
            <person name="Majerowicz D."/>
            <person name="Medeiros M."/>
            <person name="Koerich L."/>
            <person name="Terra W.R."/>
            <person name="Ferreira C."/>
            <person name="Pimentel A.C."/>
            <person name="Bisch P.M."/>
            <person name="Diniz M.M.P."/>
            <person name="Nascimento R."/>
            <person name="Salmon D."/>
            <person name="Silber A.M."/>
            <person name="Alves M."/>
            <person name="Oliveira M.F."/>
            <person name="Gondim K.C."/>
            <person name="Silva Neto M.A.C."/>
            <person name="Atella G.C."/>
            <person name="Araujo H."/>
            <person name="Dias F.S."/>
            <person name="Polycarpo C.R."/>
            <person name="Fampa P."/>
            <person name="Melo A.C."/>
            <person name="Tanaka A.S."/>
            <person name="Balczun C."/>
            <person name="Oliveira J.H.M."/>
            <person name="Goncalves R."/>
            <person name="Lazoski C."/>
            <person name="Pereira M.A."/>
            <person name="Rivera-Pomar R."/>
            <person name="Diambra L."/>
            <person name="Schaub G.A."/>
            <person name="Garcia E.S."/>
            <person name="Azambuja P."/>
            <person name="Braz G.R.C."/>
            <person name="Oliveira P.L."/>
        </authorList>
    </citation>
    <scope>NUCLEOTIDE SEQUENCE</scope>
</reference>
<dbReference type="OMA" id="GPWEFCV"/>
<dbReference type="InterPro" id="IPR013780">
    <property type="entry name" value="Glyco_hydro_b"/>
</dbReference>
<comment type="similarity">
    <text evidence="2 10">Belongs to the glycosyl hydrolase 29 family.</text>
</comment>
<dbReference type="Gene3D" id="2.60.40.1180">
    <property type="entry name" value="Golgi alpha-mannosidase II"/>
    <property type="match status" value="1"/>
</dbReference>
<organism evidence="14">
    <name type="scientific">Rhodnius prolixus</name>
    <name type="common">Triatomid bug</name>
    <dbReference type="NCBI Taxonomy" id="13249"/>
    <lineage>
        <taxon>Eukaryota</taxon>
        <taxon>Metazoa</taxon>
        <taxon>Ecdysozoa</taxon>
        <taxon>Arthropoda</taxon>
        <taxon>Hexapoda</taxon>
        <taxon>Insecta</taxon>
        <taxon>Pterygota</taxon>
        <taxon>Neoptera</taxon>
        <taxon>Paraneoptera</taxon>
        <taxon>Hemiptera</taxon>
        <taxon>Heteroptera</taxon>
        <taxon>Panheteroptera</taxon>
        <taxon>Cimicomorpha</taxon>
        <taxon>Reduviidae</taxon>
        <taxon>Triatominae</taxon>
        <taxon>Rhodnius</taxon>
    </lineage>
</organism>
<proteinExistence type="evidence at transcript level"/>
<dbReference type="PIRSF" id="PIRSF001092">
    <property type="entry name" value="Alpha-L-fucosidase"/>
    <property type="match status" value="1"/>
</dbReference>
<dbReference type="RefSeq" id="XP_073969988.1">
    <property type="nucleotide sequence ID" value="XM_074113887.1"/>
</dbReference>
<dbReference type="RefSeq" id="XP_073970043.1">
    <property type="nucleotide sequence ID" value="XM_074113942.1"/>
</dbReference>
<feature type="domain" description="Glycoside hydrolase family 29 N-terminal" evidence="12">
    <location>
        <begin position="23"/>
        <end position="368"/>
    </location>
</feature>
<dbReference type="EMBL" id="GAHY01001626">
    <property type="protein sequence ID" value="JAA75884.1"/>
    <property type="molecule type" value="mRNA"/>
</dbReference>
<dbReference type="EC" id="3.2.1.51" evidence="3"/>
<dbReference type="RefSeq" id="XP_073969989.1">
    <property type="nucleotide sequence ID" value="XM_074113888.1"/>
</dbReference>
<dbReference type="InterPro" id="IPR017853">
    <property type="entry name" value="GH"/>
</dbReference>
<evidence type="ECO:0000259" key="13">
    <source>
        <dbReference type="Pfam" id="PF16757"/>
    </source>
</evidence>
<dbReference type="RefSeq" id="XP_073970000.1">
    <property type="nucleotide sequence ID" value="XM_074113899.1"/>
</dbReference>
<name>R4G3J4_RHOPR</name>
<sequence length="471" mass="54566">MELLLFLFILKLCSSASTIAPPTQTTTPSPYQPNWNSLDKRLLPEWFDKVKVGIFIHWGVYSVPSISSEWFWIDWKGNPSPNKKAQELINKFMKRNYKPGFTYQDFAKDFTAEFYNATEWVEIIKKSGAKYVVLTSKHHEGFALWPSDYSYSWNSMDVGPQRDIIGELRQAVLKDGSIRFGLYHSLYEWFHPLYISDKKNNFTTQNFVNNKIFPEMKELVLHYKPDIFWSDGEWEAGSEYWRSEEFLSWLYDESPVKDTVVVNDRWGHDTLCKHGGYFTCSDRYNPGTLQAHKWENAMSLDKNSWGFVRTSRAKDYLYASELIATLIKTVACGGNILINVGPTKDGIIAPIFEERLTQLGQWLKVNGEAIYESYPWEVCQNDTTTPDIWYTSKDNATTVYTLMLHWPHNNVLYLACPEISRSSSLTMLGVDDEKLQATVTAKKMLKISLPDKVKVKTDWAWTIKITNVKIP</sequence>
<dbReference type="SUPFAM" id="SSF51445">
    <property type="entry name" value="(Trans)glycosidases"/>
    <property type="match status" value="1"/>
</dbReference>
<evidence type="ECO:0000313" key="16">
    <source>
        <dbReference type="Proteomes" id="UP000015103"/>
    </source>
</evidence>
<evidence type="ECO:0000256" key="3">
    <source>
        <dbReference type="ARBA" id="ARBA00012662"/>
    </source>
</evidence>
<dbReference type="Gene3D" id="3.20.20.80">
    <property type="entry name" value="Glycosidases"/>
    <property type="match status" value="1"/>
</dbReference>
<accession>R4G3J4</accession>
<evidence type="ECO:0000313" key="15">
    <source>
        <dbReference type="EnsemblMetazoa" id="RPRC007504-PA"/>
    </source>
</evidence>
<dbReference type="STRING" id="13249.R4G3J4"/>
<dbReference type="EMBL" id="ACPB03003109">
    <property type="status" value="NOT_ANNOTATED_CDS"/>
    <property type="molecule type" value="Genomic_DNA"/>
</dbReference>
<dbReference type="PRINTS" id="PR00741">
    <property type="entry name" value="GLHYDRLASE29"/>
</dbReference>
<reference evidence="16" key="2">
    <citation type="submission" date="2015-04" db="EMBL/GenBank/DDBJ databases">
        <authorList>
            <person name="Wilson R.K."/>
            <person name="Warren W."/>
            <person name="Dotson E."/>
            <person name="Oliveira P.L."/>
        </authorList>
    </citation>
    <scope>NUCLEOTIDE SEQUENCE</scope>
</reference>
<dbReference type="Pfam" id="PF01120">
    <property type="entry name" value="Alpha_L_fucos"/>
    <property type="match status" value="1"/>
</dbReference>
<keyword evidence="5 10" id="KW-0378">Hydrolase</keyword>
<evidence type="ECO:0000256" key="7">
    <source>
        <dbReference type="ARBA" id="ARBA00023295"/>
    </source>
</evidence>
<keyword evidence="6" id="KW-0325">Glycoprotein</keyword>
<evidence type="ECO:0000256" key="1">
    <source>
        <dbReference type="ARBA" id="ARBA00004071"/>
    </source>
</evidence>
<dbReference type="HOGENOM" id="CLU_002934_1_1_1"/>